<keyword evidence="4" id="KW-0804">Transcription</keyword>
<reference evidence="6 7" key="1">
    <citation type="submission" date="2015-03" db="EMBL/GenBank/DDBJ databases">
        <title>Genome sequencing of Methylobacterium tarhaniae DSM 25844.</title>
        <authorList>
            <person name="Chaudhry V."/>
            <person name="Patil P.B."/>
        </authorList>
    </citation>
    <scope>NUCLEOTIDE SEQUENCE [LARGE SCALE GENOMIC DNA]</scope>
    <source>
        <strain evidence="6 7">DSM 25844</strain>
    </source>
</reference>
<dbReference type="InterPro" id="IPR036388">
    <property type="entry name" value="WH-like_DNA-bd_sf"/>
</dbReference>
<dbReference type="PANTHER" id="PTHR30537:SF5">
    <property type="entry name" value="HTH-TYPE TRANSCRIPTIONAL ACTIVATOR TTDR-RELATED"/>
    <property type="match status" value="1"/>
</dbReference>
<proteinExistence type="inferred from homology"/>
<dbReference type="AlphaFoldDB" id="A0A0J6TCQ4"/>
<dbReference type="InterPro" id="IPR000847">
    <property type="entry name" value="LysR_HTH_N"/>
</dbReference>
<evidence type="ECO:0000313" key="6">
    <source>
        <dbReference type="EMBL" id="KMO43637.1"/>
    </source>
</evidence>
<name>A0A0J6TCQ4_9HYPH</name>
<dbReference type="RefSeq" id="WP_048450221.1">
    <property type="nucleotide sequence ID" value="NZ_LABZ01000040.1"/>
</dbReference>
<evidence type="ECO:0000256" key="1">
    <source>
        <dbReference type="ARBA" id="ARBA00009437"/>
    </source>
</evidence>
<dbReference type="SUPFAM" id="SSF46785">
    <property type="entry name" value="Winged helix' DNA-binding domain"/>
    <property type="match status" value="1"/>
</dbReference>
<dbReference type="GO" id="GO:0003700">
    <property type="term" value="F:DNA-binding transcription factor activity"/>
    <property type="evidence" value="ECO:0007669"/>
    <property type="project" value="InterPro"/>
</dbReference>
<sequence>MADEISDLRRFVAMVAAGNLSAAARAMGSSPAVMSRHLTALENRLGVRLVTRTSRRFELTDEGALFHERCVGILAEIDEAEAEAAQGAGQPRGSLRISAPLQWGRRVLAPIIADFSAGFPMISAHLVLTDTSLDVVGGGLDVAIGAVPPQASGVIVRKILSGRRVVCAAPGYLRDRGMPATPDDLKDHDCIRLVTGHQDVDRWSFRDGDGVRTIDIRGKLSTTSTEVVNAWVLAGHGIASRAEWDIAPELEAGRLVPCLEPYWSGPIALYASYASRRHLPPRIRAFMDFLTAALARPVPGPRP</sequence>
<comment type="similarity">
    <text evidence="1">Belongs to the LysR transcriptional regulatory family.</text>
</comment>
<dbReference type="PANTHER" id="PTHR30537">
    <property type="entry name" value="HTH-TYPE TRANSCRIPTIONAL REGULATOR"/>
    <property type="match status" value="1"/>
</dbReference>
<dbReference type="Gene3D" id="3.40.190.290">
    <property type="match status" value="1"/>
</dbReference>
<evidence type="ECO:0000256" key="2">
    <source>
        <dbReference type="ARBA" id="ARBA00023015"/>
    </source>
</evidence>
<gene>
    <name evidence="6" type="ORF">VQ03_07330</name>
</gene>
<dbReference type="Pfam" id="PF00126">
    <property type="entry name" value="HTH_1"/>
    <property type="match status" value="1"/>
</dbReference>
<comment type="caution">
    <text evidence="6">The sequence shown here is derived from an EMBL/GenBank/DDBJ whole genome shotgun (WGS) entry which is preliminary data.</text>
</comment>
<evidence type="ECO:0000256" key="3">
    <source>
        <dbReference type="ARBA" id="ARBA00023125"/>
    </source>
</evidence>
<evidence type="ECO:0000313" key="7">
    <source>
        <dbReference type="Proteomes" id="UP000036449"/>
    </source>
</evidence>
<accession>A0A0J6TCQ4</accession>
<dbReference type="PROSITE" id="PS50931">
    <property type="entry name" value="HTH_LYSR"/>
    <property type="match status" value="1"/>
</dbReference>
<evidence type="ECO:0000256" key="4">
    <source>
        <dbReference type="ARBA" id="ARBA00023163"/>
    </source>
</evidence>
<dbReference type="InterPro" id="IPR005119">
    <property type="entry name" value="LysR_subst-bd"/>
</dbReference>
<keyword evidence="7" id="KW-1185">Reference proteome</keyword>
<protein>
    <recommendedName>
        <fullName evidence="5">HTH lysR-type domain-containing protein</fullName>
    </recommendedName>
</protein>
<dbReference type="Proteomes" id="UP000036449">
    <property type="component" value="Unassembled WGS sequence"/>
</dbReference>
<dbReference type="CDD" id="cd08422">
    <property type="entry name" value="PBP2_CrgA_like"/>
    <property type="match status" value="1"/>
</dbReference>
<dbReference type="OrthoDB" id="9813056at2"/>
<dbReference type="Gene3D" id="1.10.10.10">
    <property type="entry name" value="Winged helix-like DNA-binding domain superfamily/Winged helix DNA-binding domain"/>
    <property type="match status" value="1"/>
</dbReference>
<dbReference type="InterPro" id="IPR058163">
    <property type="entry name" value="LysR-type_TF_proteobact-type"/>
</dbReference>
<dbReference type="PATRIC" id="fig|1187852.3.peg.4923"/>
<dbReference type="EMBL" id="LABZ01000040">
    <property type="protein sequence ID" value="KMO43637.1"/>
    <property type="molecule type" value="Genomic_DNA"/>
</dbReference>
<evidence type="ECO:0000259" key="5">
    <source>
        <dbReference type="PROSITE" id="PS50931"/>
    </source>
</evidence>
<dbReference type="SUPFAM" id="SSF53850">
    <property type="entry name" value="Periplasmic binding protein-like II"/>
    <property type="match status" value="1"/>
</dbReference>
<feature type="domain" description="HTH lysR-type" evidence="5">
    <location>
        <begin position="3"/>
        <end position="60"/>
    </location>
</feature>
<dbReference type="InterPro" id="IPR036390">
    <property type="entry name" value="WH_DNA-bd_sf"/>
</dbReference>
<keyword evidence="2" id="KW-0805">Transcription regulation</keyword>
<keyword evidence="3" id="KW-0238">DNA-binding</keyword>
<dbReference type="GO" id="GO:0003677">
    <property type="term" value="F:DNA binding"/>
    <property type="evidence" value="ECO:0007669"/>
    <property type="project" value="UniProtKB-KW"/>
</dbReference>
<dbReference type="FunFam" id="1.10.10.10:FF:000001">
    <property type="entry name" value="LysR family transcriptional regulator"/>
    <property type="match status" value="1"/>
</dbReference>
<dbReference type="Pfam" id="PF03466">
    <property type="entry name" value="LysR_substrate"/>
    <property type="match status" value="1"/>
</dbReference>
<organism evidence="6 7">
    <name type="scientific">Methylobacterium tarhaniae</name>
    <dbReference type="NCBI Taxonomy" id="1187852"/>
    <lineage>
        <taxon>Bacteria</taxon>
        <taxon>Pseudomonadati</taxon>
        <taxon>Pseudomonadota</taxon>
        <taxon>Alphaproteobacteria</taxon>
        <taxon>Hyphomicrobiales</taxon>
        <taxon>Methylobacteriaceae</taxon>
        <taxon>Methylobacterium</taxon>
    </lineage>
</organism>